<evidence type="ECO:0000313" key="1">
    <source>
        <dbReference type="EMBL" id="KAJ9083814.1"/>
    </source>
</evidence>
<keyword evidence="2" id="KW-1185">Reference proteome</keyword>
<organism evidence="1 2">
    <name type="scientific">Entomophthora muscae</name>
    <dbReference type="NCBI Taxonomy" id="34485"/>
    <lineage>
        <taxon>Eukaryota</taxon>
        <taxon>Fungi</taxon>
        <taxon>Fungi incertae sedis</taxon>
        <taxon>Zoopagomycota</taxon>
        <taxon>Entomophthoromycotina</taxon>
        <taxon>Entomophthoromycetes</taxon>
        <taxon>Entomophthorales</taxon>
        <taxon>Entomophthoraceae</taxon>
        <taxon>Entomophthora</taxon>
    </lineage>
</organism>
<accession>A0ACC2U9U1</accession>
<gene>
    <name evidence="1" type="ORF">DSO57_1030952</name>
</gene>
<proteinExistence type="predicted"/>
<dbReference type="Proteomes" id="UP001165960">
    <property type="component" value="Unassembled WGS sequence"/>
</dbReference>
<protein>
    <submittedName>
        <fullName evidence="1">Uncharacterized protein</fullName>
    </submittedName>
</protein>
<name>A0ACC2U9U1_9FUNG</name>
<dbReference type="EMBL" id="QTSX02000928">
    <property type="protein sequence ID" value="KAJ9083814.1"/>
    <property type="molecule type" value="Genomic_DNA"/>
</dbReference>
<evidence type="ECO:0000313" key="2">
    <source>
        <dbReference type="Proteomes" id="UP001165960"/>
    </source>
</evidence>
<comment type="caution">
    <text evidence="1">The sequence shown here is derived from an EMBL/GenBank/DDBJ whole genome shotgun (WGS) entry which is preliminary data.</text>
</comment>
<sequence length="149" mass="16009">MVYKGVAHNDPLVIILIKTLWALTTVPIGLVIKGINIGALDHKIGGLSHLKWVPDRFYSAVPILFNPAADGVSLSSPPPPESVDPAPLLAPEVPTPVPSHAPWLLTSLVLMRLNAYFPQLSPVSSLWSPIRAAVPVIHWAASWLFVPPG</sequence>
<reference evidence="1" key="1">
    <citation type="submission" date="2022-04" db="EMBL/GenBank/DDBJ databases">
        <title>Genome of the entomopathogenic fungus Entomophthora muscae.</title>
        <authorList>
            <person name="Elya C."/>
            <person name="Lovett B.R."/>
            <person name="Lee E."/>
            <person name="Macias A.M."/>
            <person name="Hajek A.E."/>
            <person name="De Bivort B.L."/>
            <person name="Kasson M.T."/>
            <person name="De Fine Licht H.H."/>
            <person name="Stajich J.E."/>
        </authorList>
    </citation>
    <scope>NUCLEOTIDE SEQUENCE</scope>
    <source>
        <strain evidence="1">Berkeley</strain>
    </source>
</reference>